<comment type="caution">
    <text evidence="1">The sequence shown here is derived from an EMBL/GenBank/DDBJ whole genome shotgun (WGS) entry which is preliminary data.</text>
</comment>
<evidence type="ECO:0000313" key="1">
    <source>
        <dbReference type="EMBL" id="KAK1716165.1"/>
    </source>
</evidence>
<dbReference type="GeneID" id="85398589"/>
<dbReference type="AlphaFoldDB" id="A0AAD8UFU2"/>
<keyword evidence="2" id="KW-1185">Reference proteome</keyword>
<organism evidence="1 2">
    <name type="scientific">Glomerella acutata</name>
    <name type="common">Colletotrichum acutatum</name>
    <dbReference type="NCBI Taxonomy" id="27357"/>
    <lineage>
        <taxon>Eukaryota</taxon>
        <taxon>Fungi</taxon>
        <taxon>Dikarya</taxon>
        <taxon>Ascomycota</taxon>
        <taxon>Pezizomycotina</taxon>
        <taxon>Sordariomycetes</taxon>
        <taxon>Hypocreomycetidae</taxon>
        <taxon>Glomerellales</taxon>
        <taxon>Glomerellaceae</taxon>
        <taxon>Colletotrichum</taxon>
        <taxon>Colletotrichum acutatum species complex</taxon>
    </lineage>
</organism>
<protein>
    <submittedName>
        <fullName evidence="1">Uncharacterized protein</fullName>
    </submittedName>
</protein>
<dbReference type="Proteomes" id="UP001244207">
    <property type="component" value="Unassembled WGS sequence"/>
</dbReference>
<dbReference type="EMBL" id="JAHMHS010000115">
    <property type="protein sequence ID" value="KAK1716165.1"/>
    <property type="molecule type" value="Genomic_DNA"/>
</dbReference>
<sequence length="207" mass="22990">MAEVNPHRSTAEILFKDVVERRLPTDPQTLKDFFFDRCITTKGQEKLLSVYDLLMEGRDPAIPPAQLQAWAAEGDHEPGKYIGTFDYNQYIWNPKDVDAGLAAHAEEIMDALAGPADDDGYMARIPVFMEGQTRLRHKKEALEAKGEYVRTVRGTRFGSVPNVDPNGPSAAGHTIFCPDGFKGVPFSEIARAMQGMAGVKVHLFPRK</sequence>
<gene>
    <name evidence="1" type="ORF">BDZ83DRAFT_756028</name>
</gene>
<evidence type="ECO:0000313" key="2">
    <source>
        <dbReference type="Proteomes" id="UP001244207"/>
    </source>
</evidence>
<name>A0AAD8UFU2_GLOAC</name>
<accession>A0AAD8UFU2</accession>
<reference evidence="1" key="1">
    <citation type="submission" date="2021-12" db="EMBL/GenBank/DDBJ databases">
        <title>Comparative genomics, transcriptomics and evolutionary studies reveal genomic signatures of adaptation to plant cell wall in hemibiotrophic fungi.</title>
        <authorList>
            <consortium name="DOE Joint Genome Institute"/>
            <person name="Baroncelli R."/>
            <person name="Diaz J.F."/>
            <person name="Benocci T."/>
            <person name="Peng M."/>
            <person name="Battaglia E."/>
            <person name="Haridas S."/>
            <person name="Andreopoulos W."/>
            <person name="Labutti K."/>
            <person name="Pangilinan J."/>
            <person name="Floch G.L."/>
            <person name="Makela M.R."/>
            <person name="Henrissat B."/>
            <person name="Grigoriev I.V."/>
            <person name="Crouch J.A."/>
            <person name="De Vries R.P."/>
            <person name="Sukno S.A."/>
            <person name="Thon M.R."/>
        </authorList>
    </citation>
    <scope>NUCLEOTIDE SEQUENCE</scope>
    <source>
        <strain evidence="1">CBS 112980</strain>
    </source>
</reference>
<dbReference type="RefSeq" id="XP_060360559.1">
    <property type="nucleotide sequence ID" value="XM_060514691.1"/>
</dbReference>
<proteinExistence type="predicted"/>